<evidence type="ECO:0000256" key="1">
    <source>
        <dbReference type="ARBA" id="ARBA00006477"/>
    </source>
</evidence>
<evidence type="ECO:0000259" key="8">
    <source>
        <dbReference type="Pfam" id="PF01488"/>
    </source>
</evidence>
<name>A0AAN6MQI4_9PEZI</name>
<dbReference type="Pfam" id="PF18317">
    <property type="entry name" value="SDH_C"/>
    <property type="match status" value="1"/>
</dbReference>
<dbReference type="CDD" id="cd00502">
    <property type="entry name" value="DHQase_I"/>
    <property type="match status" value="1"/>
</dbReference>
<sequence>MTSQVAAGVKRSYATMASSWDTQPPDAADAGPGSRPPSRPPSRPYSIEGADPVYLPSFHTTPAFSAGPAPGEYPSASSSPVRKGSAISPGAPYDADASIIIAGIRGAGKTTLAVIASSAMGRKVVDLEMAFREVTGFSSPSYKKSYGAAACQSREVSLLYEVLEKHGKNSVIVCSWIERSIQAALEQLERTNPVIYVLRDPKAIQTHLRIESIQKAHDILDASSIFFRKCTRHEFFNVSEDSSMPGEFTNERLPSPSAELDRPTAPYLTLKRAERHFLKFLSVILPSGSIPFIESAFPLARVPAEDRQFTYAISIPLSSFTRGDLDIQELEVGADAIEIVVDDLITDFAGRSRSAPDILAHRASEISRVTAQVRRDTVIPIVLHVVFPEAALSDEYLQALYVSYVRHGLRLAPEYITVDLRLESHVLASIIGAKGTCKVVGNLQLLDLEPPRWDAPSWRSYYEKAQASGCDLARFTRAAVSTADNLDVRLVQLAADSTPGPRLPLIAYNTGILGRTSACFNQALTSVVPEGLRRREQSGPEWGAATALYPSLTAREATQALYSSFYFHPMRLYVFGANVSYSLSPAMHNAALKACGIPHLYEPHSTSTIASLQELVNDPHFAGASVGLPFKVEIISLTHSLSRHARAIGAVNTLIPVRTINPDGSIPDDALLSNGRNLAGPVKALYGENTDWIGIRACIRRGLSPANAVRPSSSGLIVGAGGMARAAVYAMLQLGVKHILIFNRTLANAEKLVSHFETLLSRNGLPLFSTSPGSQEKTSFHIIRSLDDPWPEGYKRPTMIISCIPTHSIGGNPAPAFTVPVQWLESPTGGVVLELEYKTLNSPLLEQVRKESHRGWVAMDGLDLLPEQGFAQFELFTGRRAPRRLMRREVFKAYPDEEDRSNFARLEPRLNNIISQES</sequence>
<feature type="region of interest" description="Disordered" evidence="7">
    <location>
        <begin position="15"/>
        <end position="87"/>
    </location>
</feature>
<dbReference type="SUPFAM" id="SSF53223">
    <property type="entry name" value="Aminoacid dehydrogenase-like, N-terminal domain"/>
    <property type="match status" value="1"/>
</dbReference>
<dbReference type="FunFam" id="3.40.50.720:FF:000386">
    <property type="entry name" value="Quinate repressor protein"/>
    <property type="match status" value="1"/>
</dbReference>
<evidence type="ECO:0000259" key="10">
    <source>
        <dbReference type="Pfam" id="PF18317"/>
    </source>
</evidence>
<protein>
    <submittedName>
        <fullName evidence="11">Type I 3-dehydroquinase-domain-containing protein</fullName>
    </submittedName>
</protein>
<keyword evidence="5" id="KW-0805">Transcription regulation</keyword>
<accession>A0AAN6MQI4</accession>
<dbReference type="SUPFAM" id="SSF51735">
    <property type="entry name" value="NAD(P)-binding Rossmann-fold domains"/>
    <property type="match status" value="1"/>
</dbReference>
<evidence type="ECO:0000256" key="5">
    <source>
        <dbReference type="ARBA" id="ARBA00023015"/>
    </source>
</evidence>
<dbReference type="InterPro" id="IPR036291">
    <property type="entry name" value="NAD(P)-bd_dom_sf"/>
</dbReference>
<dbReference type="CDD" id="cd01065">
    <property type="entry name" value="NAD_bind_Shikimate_DH"/>
    <property type="match status" value="1"/>
</dbReference>
<dbReference type="SUPFAM" id="SSF51569">
    <property type="entry name" value="Aldolase"/>
    <property type="match status" value="1"/>
</dbReference>
<organism evidence="11 12">
    <name type="scientific">Staphylotrichum tortipilum</name>
    <dbReference type="NCBI Taxonomy" id="2831512"/>
    <lineage>
        <taxon>Eukaryota</taxon>
        <taxon>Fungi</taxon>
        <taxon>Dikarya</taxon>
        <taxon>Ascomycota</taxon>
        <taxon>Pezizomycotina</taxon>
        <taxon>Sordariomycetes</taxon>
        <taxon>Sordariomycetidae</taxon>
        <taxon>Sordariales</taxon>
        <taxon>Chaetomiaceae</taxon>
        <taxon>Staphylotrichum</taxon>
    </lineage>
</organism>
<dbReference type="Gene3D" id="3.20.20.70">
    <property type="entry name" value="Aldolase class I"/>
    <property type="match status" value="1"/>
</dbReference>
<dbReference type="Pfam" id="PF08501">
    <property type="entry name" value="Shikimate_dh_N"/>
    <property type="match status" value="1"/>
</dbReference>
<dbReference type="GO" id="GO:0004764">
    <property type="term" value="F:shikimate 3-dehydrogenase (NADP+) activity"/>
    <property type="evidence" value="ECO:0007669"/>
    <property type="project" value="InterPro"/>
</dbReference>
<feature type="domain" description="Quinate/shikimate 5-dehydrogenase/glutamyl-tRNA reductase" evidence="8">
    <location>
        <begin position="716"/>
        <end position="757"/>
    </location>
</feature>
<dbReference type="InterPro" id="IPR001381">
    <property type="entry name" value="DHquinase_I"/>
</dbReference>
<dbReference type="InterPro" id="IPR031322">
    <property type="entry name" value="Shikimate/glucono_kinase"/>
</dbReference>
<dbReference type="AlphaFoldDB" id="A0AAN6MQI4"/>
<keyword evidence="4" id="KW-0672">Quinate metabolism</keyword>
<proteinExistence type="inferred from homology"/>
<dbReference type="Pfam" id="PF01202">
    <property type="entry name" value="SKI"/>
    <property type="match status" value="1"/>
</dbReference>
<dbReference type="Pfam" id="PF01487">
    <property type="entry name" value="DHquinase_I"/>
    <property type="match status" value="1"/>
</dbReference>
<dbReference type="InterPro" id="IPR046346">
    <property type="entry name" value="Aminoacid_DH-like_N_sf"/>
</dbReference>
<dbReference type="Gene3D" id="3.40.50.720">
    <property type="entry name" value="NAD(P)-binding Rossmann-like Domain"/>
    <property type="match status" value="1"/>
</dbReference>
<evidence type="ECO:0000256" key="4">
    <source>
        <dbReference type="ARBA" id="ARBA00022911"/>
    </source>
</evidence>
<dbReference type="Pfam" id="PF01488">
    <property type="entry name" value="Shikimate_DH"/>
    <property type="match status" value="1"/>
</dbReference>
<comment type="similarity">
    <text evidence="2">In the N-terminal section; belongs to the shikimate kinase family.</text>
</comment>
<evidence type="ECO:0000313" key="11">
    <source>
        <dbReference type="EMBL" id="KAK3904574.1"/>
    </source>
</evidence>
<evidence type="ECO:0000256" key="6">
    <source>
        <dbReference type="ARBA" id="ARBA00023163"/>
    </source>
</evidence>
<keyword evidence="3" id="KW-0678">Repressor</keyword>
<evidence type="ECO:0000256" key="7">
    <source>
        <dbReference type="SAM" id="MobiDB-lite"/>
    </source>
</evidence>
<evidence type="ECO:0000256" key="2">
    <source>
        <dbReference type="ARBA" id="ARBA00009349"/>
    </source>
</evidence>
<dbReference type="InterPro" id="IPR041121">
    <property type="entry name" value="SDH_C"/>
</dbReference>
<dbReference type="GO" id="GO:0003866">
    <property type="term" value="F:3-phosphoshikimate 1-carboxyvinyltransferase activity"/>
    <property type="evidence" value="ECO:0007669"/>
    <property type="project" value="TreeGrafter"/>
</dbReference>
<reference evidence="11" key="2">
    <citation type="submission" date="2023-05" db="EMBL/GenBank/DDBJ databases">
        <authorList>
            <consortium name="Lawrence Berkeley National Laboratory"/>
            <person name="Steindorff A."/>
            <person name="Hensen N."/>
            <person name="Bonometti L."/>
            <person name="Westerberg I."/>
            <person name="Brannstrom I.O."/>
            <person name="Guillou S."/>
            <person name="Cros-Aarteil S."/>
            <person name="Calhoun S."/>
            <person name="Haridas S."/>
            <person name="Kuo A."/>
            <person name="Mondo S."/>
            <person name="Pangilinan J."/>
            <person name="Riley R."/>
            <person name="Labutti K."/>
            <person name="Andreopoulos B."/>
            <person name="Lipzen A."/>
            <person name="Chen C."/>
            <person name="Yanf M."/>
            <person name="Daum C."/>
            <person name="Ng V."/>
            <person name="Clum A."/>
            <person name="Ohm R."/>
            <person name="Martin F."/>
            <person name="Silar P."/>
            <person name="Natvig D."/>
            <person name="Lalanne C."/>
            <person name="Gautier V."/>
            <person name="Ament-Velasquez S.L."/>
            <person name="Kruys A."/>
            <person name="Hutchinson M.I."/>
            <person name="Powell A.J."/>
            <person name="Barry K."/>
            <person name="Miller A.N."/>
            <person name="Grigoriev I.V."/>
            <person name="Debuchy R."/>
            <person name="Gladieux P."/>
            <person name="Thoren M.H."/>
            <person name="Johannesson H."/>
        </authorList>
    </citation>
    <scope>NUCLEOTIDE SEQUENCE</scope>
    <source>
        <strain evidence="11">CBS 103.79</strain>
    </source>
</reference>
<evidence type="ECO:0000313" key="12">
    <source>
        <dbReference type="Proteomes" id="UP001303889"/>
    </source>
</evidence>
<gene>
    <name evidence="11" type="ORF">C8A05DRAFT_13554</name>
</gene>
<dbReference type="SUPFAM" id="SSF52540">
    <property type="entry name" value="P-loop containing nucleoside triphosphate hydrolases"/>
    <property type="match status" value="1"/>
</dbReference>
<evidence type="ECO:0000256" key="3">
    <source>
        <dbReference type="ARBA" id="ARBA00022491"/>
    </source>
</evidence>
<dbReference type="Proteomes" id="UP001303889">
    <property type="component" value="Unassembled WGS sequence"/>
</dbReference>
<dbReference type="InterPro" id="IPR013708">
    <property type="entry name" value="Shikimate_DH-bd_N"/>
</dbReference>
<feature type="compositionally biased region" description="Pro residues" evidence="7">
    <location>
        <begin position="34"/>
        <end position="43"/>
    </location>
</feature>
<dbReference type="PANTHER" id="PTHR21090">
    <property type="entry name" value="AROM/DEHYDROQUINATE SYNTHASE"/>
    <property type="match status" value="1"/>
</dbReference>
<dbReference type="GO" id="GO:0003855">
    <property type="term" value="F:3-dehydroquinate dehydratase activity"/>
    <property type="evidence" value="ECO:0007669"/>
    <property type="project" value="InterPro"/>
</dbReference>
<feature type="domain" description="SDH C-terminal" evidence="10">
    <location>
        <begin position="861"/>
        <end position="890"/>
    </location>
</feature>
<evidence type="ECO:0000259" key="9">
    <source>
        <dbReference type="Pfam" id="PF08501"/>
    </source>
</evidence>
<dbReference type="Gene3D" id="3.40.50.10860">
    <property type="entry name" value="Leucine Dehydrogenase, chain A, domain 1"/>
    <property type="match status" value="1"/>
</dbReference>
<dbReference type="InterPro" id="IPR027417">
    <property type="entry name" value="P-loop_NTPase"/>
</dbReference>
<keyword evidence="12" id="KW-1185">Reference proteome</keyword>
<comment type="caution">
    <text evidence="11">The sequence shown here is derived from an EMBL/GenBank/DDBJ whole genome shotgun (WGS) entry which is preliminary data.</text>
</comment>
<feature type="domain" description="Shikimate dehydrogenase substrate binding N-terminal" evidence="9">
    <location>
        <begin position="574"/>
        <end position="654"/>
    </location>
</feature>
<dbReference type="PANTHER" id="PTHR21090:SF27">
    <property type="entry name" value="QUINATE REPRESSOR PROTEIN"/>
    <property type="match status" value="1"/>
</dbReference>
<dbReference type="FunFam" id="3.40.50.10860:FF:000019">
    <property type="entry name" value="Quinate pathway repressor protein QutR"/>
    <property type="match status" value="1"/>
</dbReference>
<dbReference type="GO" id="GO:0009423">
    <property type="term" value="P:chorismate biosynthetic process"/>
    <property type="evidence" value="ECO:0007669"/>
    <property type="project" value="TreeGrafter"/>
</dbReference>
<reference evidence="11" key="1">
    <citation type="journal article" date="2023" name="Mol. Phylogenet. Evol.">
        <title>Genome-scale phylogeny and comparative genomics of the fungal order Sordariales.</title>
        <authorList>
            <person name="Hensen N."/>
            <person name="Bonometti L."/>
            <person name="Westerberg I."/>
            <person name="Brannstrom I.O."/>
            <person name="Guillou S."/>
            <person name="Cros-Aarteil S."/>
            <person name="Calhoun S."/>
            <person name="Haridas S."/>
            <person name="Kuo A."/>
            <person name="Mondo S."/>
            <person name="Pangilinan J."/>
            <person name="Riley R."/>
            <person name="LaButti K."/>
            <person name="Andreopoulos B."/>
            <person name="Lipzen A."/>
            <person name="Chen C."/>
            <person name="Yan M."/>
            <person name="Daum C."/>
            <person name="Ng V."/>
            <person name="Clum A."/>
            <person name="Steindorff A."/>
            <person name="Ohm R.A."/>
            <person name="Martin F."/>
            <person name="Silar P."/>
            <person name="Natvig D.O."/>
            <person name="Lalanne C."/>
            <person name="Gautier V."/>
            <person name="Ament-Velasquez S.L."/>
            <person name="Kruys A."/>
            <person name="Hutchinson M.I."/>
            <person name="Powell A.J."/>
            <person name="Barry K."/>
            <person name="Miller A.N."/>
            <person name="Grigoriev I.V."/>
            <person name="Debuchy R."/>
            <person name="Gladieux P."/>
            <person name="Hiltunen Thoren M."/>
            <person name="Johannesson H."/>
        </authorList>
    </citation>
    <scope>NUCLEOTIDE SEQUENCE</scope>
    <source>
        <strain evidence="11">CBS 103.79</strain>
    </source>
</reference>
<keyword evidence="6" id="KW-0804">Transcription</keyword>
<comment type="similarity">
    <text evidence="1">In the 2nd section; belongs to the type-I 3-dehydroquinase family.</text>
</comment>
<dbReference type="InterPro" id="IPR006151">
    <property type="entry name" value="Shikm_DH/Glu-tRNA_Rdtase"/>
</dbReference>
<dbReference type="EMBL" id="MU855392">
    <property type="protein sequence ID" value="KAK3904574.1"/>
    <property type="molecule type" value="Genomic_DNA"/>
</dbReference>
<dbReference type="Gene3D" id="3.40.50.300">
    <property type="entry name" value="P-loop containing nucleotide triphosphate hydrolases"/>
    <property type="match status" value="1"/>
</dbReference>
<dbReference type="InterPro" id="IPR013785">
    <property type="entry name" value="Aldolase_TIM"/>
</dbReference>